<evidence type="ECO:0000256" key="3">
    <source>
        <dbReference type="ARBA" id="ARBA00022679"/>
    </source>
</evidence>
<dbReference type="InterPro" id="IPR050108">
    <property type="entry name" value="CDK"/>
</dbReference>
<dbReference type="SUPFAM" id="SSF56112">
    <property type="entry name" value="Protein kinase-like (PK-like)"/>
    <property type="match status" value="1"/>
</dbReference>
<dbReference type="Gene3D" id="3.30.200.20">
    <property type="entry name" value="Phosphorylase Kinase, domain 1"/>
    <property type="match status" value="1"/>
</dbReference>
<sequence length="453" mass="51823">MSFVTDDLNRSITKVIIAKHGRFHDNQKQNAAISSMHQSEEEKTMQNALKLETDFGKESSHNTELCSFAAETINIPDIWPQQSSFSGPKGSYGVVYKCRHRKTGQLKAIKRIKPDGCEVGIPGTSLREIALLKEIKHPNIVTYILHSSVDPLFRLEQVIMDRGQTYLIFEYLPMDLRRYLDDRHKGTGLPPDTVKLFMYQMLQGLHFCHMRRIVHRDLKPQNVLVDADRNLVKLADFGLAKCVGYPLREQTHEVVTLCDSEIEQLLCIFRIMGTPTEESWPGVTNLPHYKSFPLWRENRLCSQDRIVRALDAKGLDLLTALLTYDPTSRITGQRALLHPYFADLNRELLPAVGEEFVGLQANDIPLPIAKVYEDLLRVAGSELDLEEEIRKLTEEEQEEGEEEDAEDKEEWISFAKSWMPPSTVLIGLSAYQISAAREQCEEEELEESKSEEH</sequence>
<dbReference type="InterPro" id="IPR008271">
    <property type="entry name" value="Ser/Thr_kinase_AS"/>
</dbReference>
<evidence type="ECO:0000256" key="4">
    <source>
        <dbReference type="ARBA" id="ARBA00022741"/>
    </source>
</evidence>
<keyword evidence="7" id="KW-0175">Coiled coil</keyword>
<name>A0ABR4Q0N2_9CEST</name>
<dbReference type="InterPro" id="IPR000719">
    <property type="entry name" value="Prot_kinase_dom"/>
</dbReference>
<accession>A0ABR4Q0N2</accession>
<dbReference type="Proteomes" id="UP001651158">
    <property type="component" value="Unassembled WGS sequence"/>
</dbReference>
<keyword evidence="10" id="KW-1185">Reference proteome</keyword>
<evidence type="ECO:0000256" key="6">
    <source>
        <dbReference type="ARBA" id="ARBA00022840"/>
    </source>
</evidence>
<evidence type="ECO:0000256" key="2">
    <source>
        <dbReference type="ARBA" id="ARBA00022527"/>
    </source>
</evidence>
<dbReference type="Gene3D" id="1.10.510.10">
    <property type="entry name" value="Transferase(Phosphotransferase) domain 1"/>
    <property type="match status" value="2"/>
</dbReference>
<comment type="caution">
    <text evidence="9">The sequence shown here is derived from an EMBL/GenBank/DDBJ whole genome shotgun (WGS) entry which is preliminary data.</text>
</comment>
<protein>
    <submittedName>
        <fullName evidence="9">Cyclin-dependent kinase 1</fullName>
    </submittedName>
</protein>
<reference evidence="9 10" key="1">
    <citation type="journal article" date="2022" name="Front. Cell. Infect. Microbiol.">
        <title>The Genomes of Two Strains of Taenia crassiceps the Animal Model for the Study of Human Cysticercosis.</title>
        <authorList>
            <person name="Bobes R.J."/>
            <person name="Estrada K."/>
            <person name="Rios-Valencia D.G."/>
            <person name="Calderon-Gallegos A."/>
            <person name="de la Torre P."/>
            <person name="Carrero J.C."/>
            <person name="Sanchez-Flores A."/>
            <person name="Laclette J.P."/>
        </authorList>
    </citation>
    <scope>NUCLEOTIDE SEQUENCE [LARGE SCALE GENOMIC DNA]</scope>
    <source>
        <strain evidence="9">WFUcys</strain>
    </source>
</reference>
<feature type="coiled-coil region" evidence="7">
    <location>
        <begin position="378"/>
        <end position="405"/>
    </location>
</feature>
<dbReference type="SMART" id="SM00220">
    <property type="entry name" value="S_TKc"/>
    <property type="match status" value="1"/>
</dbReference>
<keyword evidence="5 9" id="KW-0418">Kinase</keyword>
<dbReference type="PROSITE" id="PS50011">
    <property type="entry name" value="PROTEIN_KINASE_DOM"/>
    <property type="match status" value="1"/>
</dbReference>
<evidence type="ECO:0000256" key="1">
    <source>
        <dbReference type="ARBA" id="ARBA00006485"/>
    </source>
</evidence>
<evidence type="ECO:0000256" key="7">
    <source>
        <dbReference type="SAM" id="Coils"/>
    </source>
</evidence>
<dbReference type="PROSITE" id="PS00108">
    <property type="entry name" value="PROTEIN_KINASE_ST"/>
    <property type="match status" value="1"/>
</dbReference>
<evidence type="ECO:0000259" key="8">
    <source>
        <dbReference type="PROSITE" id="PS50011"/>
    </source>
</evidence>
<dbReference type="EMBL" id="JAKROA010000020">
    <property type="protein sequence ID" value="KAL5103189.1"/>
    <property type="molecule type" value="Genomic_DNA"/>
</dbReference>
<keyword evidence="4" id="KW-0547">Nucleotide-binding</keyword>
<gene>
    <name evidence="9" type="ORF">TcWFU_008116</name>
</gene>
<keyword evidence="6" id="KW-0067">ATP-binding</keyword>
<keyword evidence="3" id="KW-0808">Transferase</keyword>
<evidence type="ECO:0000256" key="5">
    <source>
        <dbReference type="ARBA" id="ARBA00022777"/>
    </source>
</evidence>
<evidence type="ECO:0000313" key="10">
    <source>
        <dbReference type="Proteomes" id="UP001651158"/>
    </source>
</evidence>
<proteinExistence type="inferred from homology"/>
<dbReference type="Pfam" id="PF00069">
    <property type="entry name" value="Pkinase"/>
    <property type="match status" value="1"/>
</dbReference>
<dbReference type="GO" id="GO:0016301">
    <property type="term" value="F:kinase activity"/>
    <property type="evidence" value="ECO:0007669"/>
    <property type="project" value="UniProtKB-KW"/>
</dbReference>
<keyword evidence="2" id="KW-0723">Serine/threonine-protein kinase</keyword>
<organism evidence="9 10">
    <name type="scientific">Taenia crassiceps</name>
    <dbReference type="NCBI Taxonomy" id="6207"/>
    <lineage>
        <taxon>Eukaryota</taxon>
        <taxon>Metazoa</taxon>
        <taxon>Spiralia</taxon>
        <taxon>Lophotrochozoa</taxon>
        <taxon>Platyhelminthes</taxon>
        <taxon>Cestoda</taxon>
        <taxon>Eucestoda</taxon>
        <taxon>Cyclophyllidea</taxon>
        <taxon>Taeniidae</taxon>
        <taxon>Taenia</taxon>
    </lineage>
</organism>
<evidence type="ECO:0000313" key="9">
    <source>
        <dbReference type="EMBL" id="KAL5103189.1"/>
    </source>
</evidence>
<feature type="domain" description="Protein kinase" evidence="8">
    <location>
        <begin position="81"/>
        <end position="341"/>
    </location>
</feature>
<dbReference type="PANTHER" id="PTHR24056">
    <property type="entry name" value="CELL DIVISION PROTEIN KINASE"/>
    <property type="match status" value="1"/>
</dbReference>
<comment type="similarity">
    <text evidence="1">Belongs to the protein kinase superfamily. CMGC Ser/Thr protein kinase family. CDC2/CDKX subfamily.</text>
</comment>
<dbReference type="InterPro" id="IPR011009">
    <property type="entry name" value="Kinase-like_dom_sf"/>
</dbReference>